<gene>
    <name evidence="1" type="ORF">SCP_0411060</name>
</gene>
<dbReference type="InParanoid" id="A0A401GKM2"/>
<dbReference type="GeneID" id="38779638"/>
<reference evidence="1 2" key="1">
    <citation type="journal article" date="2018" name="Sci. Rep.">
        <title>Genome sequence of the cauliflower mushroom Sparassis crispa (Hanabiratake) and its association with beneficial usage.</title>
        <authorList>
            <person name="Kiyama R."/>
            <person name="Furutani Y."/>
            <person name="Kawaguchi K."/>
            <person name="Nakanishi T."/>
        </authorList>
    </citation>
    <scope>NUCLEOTIDE SEQUENCE [LARGE SCALE GENOMIC DNA]</scope>
</reference>
<dbReference type="RefSeq" id="XP_027613634.1">
    <property type="nucleotide sequence ID" value="XM_027757833.1"/>
</dbReference>
<keyword evidence="2" id="KW-1185">Reference proteome</keyword>
<dbReference type="Proteomes" id="UP000287166">
    <property type="component" value="Unassembled WGS sequence"/>
</dbReference>
<evidence type="ECO:0000313" key="2">
    <source>
        <dbReference type="Proteomes" id="UP000287166"/>
    </source>
</evidence>
<sequence length="249" mass="28035">MNRVASDRSTRRNALGRIANTLPRQIYTAGEQEFLKELAEKEYTQQSTADSFRGDIQVYDVLHSTCFPVVLLSLENVIIPFEDISARDKLEDDAVSMAPGGRGSVYTASRKLLELSKTDKFYLFVRTDATRADGDKEIRYIGVYTAKNPEIRLSQEGWQNLSDKEKESVVKFHLAEAQTESQHSAGVATETSILEGYHRGSLQLSLFLFEGDTFNGWTLGKNEWKSLKRKHPLNKSPDSGCNPVECCLM</sequence>
<dbReference type="EMBL" id="BFAD01000004">
    <property type="protein sequence ID" value="GBE82721.1"/>
    <property type="molecule type" value="Genomic_DNA"/>
</dbReference>
<proteinExistence type="predicted"/>
<dbReference type="AlphaFoldDB" id="A0A401GKM2"/>
<comment type="caution">
    <text evidence="1">The sequence shown here is derived from an EMBL/GenBank/DDBJ whole genome shotgun (WGS) entry which is preliminary data.</text>
</comment>
<protein>
    <submittedName>
        <fullName evidence="1">Uncharacterized protein</fullName>
    </submittedName>
</protein>
<name>A0A401GKM2_9APHY</name>
<accession>A0A401GKM2</accession>
<organism evidence="1 2">
    <name type="scientific">Sparassis crispa</name>
    <dbReference type="NCBI Taxonomy" id="139825"/>
    <lineage>
        <taxon>Eukaryota</taxon>
        <taxon>Fungi</taxon>
        <taxon>Dikarya</taxon>
        <taxon>Basidiomycota</taxon>
        <taxon>Agaricomycotina</taxon>
        <taxon>Agaricomycetes</taxon>
        <taxon>Polyporales</taxon>
        <taxon>Sparassidaceae</taxon>
        <taxon>Sparassis</taxon>
    </lineage>
</organism>
<evidence type="ECO:0000313" key="1">
    <source>
        <dbReference type="EMBL" id="GBE82721.1"/>
    </source>
</evidence>